<feature type="transmembrane region" description="Helical" evidence="1">
    <location>
        <begin position="14"/>
        <end position="34"/>
    </location>
</feature>
<comment type="caution">
    <text evidence="2">The sequence shown here is derived from an EMBL/GenBank/DDBJ whole genome shotgun (WGS) entry which is preliminary data.</text>
</comment>
<reference evidence="2" key="1">
    <citation type="submission" date="2022-01" db="EMBL/GenBank/DDBJ databases">
        <authorList>
            <person name="Criscuolo A."/>
        </authorList>
    </citation>
    <scope>NUCLEOTIDE SEQUENCE</scope>
    <source>
        <strain evidence="2">CIP111892</strain>
    </source>
</reference>
<accession>A0ABN8FXL4</accession>
<evidence type="ECO:0000313" key="3">
    <source>
        <dbReference type="Proteomes" id="UP000838324"/>
    </source>
</evidence>
<organism evidence="2 3">
    <name type="scientific">Paenibacillus auburnensis</name>
    <dbReference type="NCBI Taxonomy" id="2905649"/>
    <lineage>
        <taxon>Bacteria</taxon>
        <taxon>Bacillati</taxon>
        <taxon>Bacillota</taxon>
        <taxon>Bacilli</taxon>
        <taxon>Bacillales</taxon>
        <taxon>Paenibacillaceae</taxon>
        <taxon>Paenibacillus</taxon>
    </lineage>
</organism>
<gene>
    <name evidence="2" type="ORF">PAECIP111892_00198</name>
</gene>
<name>A0ABN8FXL4_9BACL</name>
<evidence type="ECO:0000313" key="2">
    <source>
        <dbReference type="EMBL" id="CAH1190454.1"/>
    </source>
</evidence>
<protein>
    <submittedName>
        <fullName evidence="2">Uncharacterized protein</fullName>
    </submittedName>
</protein>
<sequence>MTDPVYVTRIKPPLALRTMLSVLVSIAILLISFFRSPGNTIRPHDTLYYVLILCLIFSTLLEVYLILLALRKATEMKWSTDTLQIHNRMIPAPEIKSFHIDGPLVGILPKNTRIVPLSLCFRFTDDRTQAIESLHAWAEMNGVRLKYGRFVKWM</sequence>
<keyword evidence="1" id="KW-0812">Transmembrane</keyword>
<keyword evidence="1" id="KW-0472">Membrane</keyword>
<keyword evidence="1" id="KW-1133">Transmembrane helix</keyword>
<proteinExistence type="predicted"/>
<dbReference type="Proteomes" id="UP000838324">
    <property type="component" value="Unassembled WGS sequence"/>
</dbReference>
<evidence type="ECO:0000256" key="1">
    <source>
        <dbReference type="SAM" id="Phobius"/>
    </source>
</evidence>
<feature type="transmembrane region" description="Helical" evidence="1">
    <location>
        <begin position="46"/>
        <end position="70"/>
    </location>
</feature>
<dbReference type="EMBL" id="CAKMMG010000001">
    <property type="protein sequence ID" value="CAH1190454.1"/>
    <property type="molecule type" value="Genomic_DNA"/>
</dbReference>
<keyword evidence="3" id="KW-1185">Reference proteome</keyword>